<feature type="compositionally biased region" description="Basic and acidic residues" evidence="2">
    <location>
        <begin position="36"/>
        <end position="46"/>
    </location>
</feature>
<feature type="region of interest" description="Disordered" evidence="2">
    <location>
        <begin position="36"/>
        <end position="55"/>
    </location>
</feature>
<dbReference type="AlphaFoldDB" id="A0A409WLQ1"/>
<dbReference type="Proteomes" id="UP000284706">
    <property type="component" value="Unassembled WGS sequence"/>
</dbReference>
<dbReference type="EMBL" id="NHYE01005004">
    <property type="protein sequence ID" value="PPQ79350.1"/>
    <property type="molecule type" value="Genomic_DNA"/>
</dbReference>
<accession>A0A409WLQ1</accession>
<evidence type="ECO:0008006" key="6">
    <source>
        <dbReference type="Google" id="ProtNLM"/>
    </source>
</evidence>
<name>A0A409WLQ1_9AGAR</name>
<reference evidence="4 5" key="1">
    <citation type="journal article" date="2018" name="Evol. Lett.">
        <title>Horizontal gene cluster transfer increased hallucinogenic mushroom diversity.</title>
        <authorList>
            <person name="Reynolds H.T."/>
            <person name="Vijayakumar V."/>
            <person name="Gluck-Thaler E."/>
            <person name="Korotkin H.B."/>
            <person name="Matheny P.B."/>
            <person name="Slot J.C."/>
        </authorList>
    </citation>
    <scope>NUCLEOTIDE SEQUENCE [LARGE SCALE GENOMIC DNA]</scope>
    <source>
        <strain evidence="4 5">SRW20</strain>
    </source>
</reference>
<keyword evidence="3" id="KW-1133">Transmembrane helix</keyword>
<sequence>MNRRRWRSTRTKTQDAILEVNPTLSSCGADISPERFAKIKGGDSHPDTSSSQRAPSPSRHFIALFVMSEVDTVLAASILAGAARKVNEQLMSTIDSLSSMAKDVDSSKMALKLLDSALGDIVTPALRDVGSQIRDGSGLCHRIFAMREAYHTVQKFIDAAALPASNVYPLILDISRAIQGRRLVEKERKENESCSAPPPATPAPVLAPAAVVAEAEPATQAPPKVPTGPRRRNRVPKSPEFVNSDDDAQKEASSVIDLSDDDSSSQRMVVDDGAVTTTSPPTPPVPVSTSRPRKEKAPARASVVLIPFSAVPGIDMGRSFVKAQRVISGKCDACGIPGHTRSRCHAASTSKKPRLSRDTDIVLSDDITSTRANRDSVRARIANLEFEIVLLRRQVEDLREQEGVVVKHLDTLLGPHSRR</sequence>
<comment type="caution">
    <text evidence="4">The sequence shown here is derived from an EMBL/GenBank/DDBJ whole genome shotgun (WGS) entry which is preliminary data.</text>
</comment>
<evidence type="ECO:0000256" key="3">
    <source>
        <dbReference type="SAM" id="Phobius"/>
    </source>
</evidence>
<feature type="coiled-coil region" evidence="1">
    <location>
        <begin position="374"/>
        <end position="401"/>
    </location>
</feature>
<evidence type="ECO:0000256" key="1">
    <source>
        <dbReference type="SAM" id="Coils"/>
    </source>
</evidence>
<protein>
    <recommendedName>
        <fullName evidence="6">CCHC-type domain-containing protein</fullName>
    </recommendedName>
</protein>
<gene>
    <name evidence="4" type="ORF">CVT26_007454</name>
</gene>
<feature type="transmembrane region" description="Helical" evidence="3">
    <location>
        <begin position="61"/>
        <end position="83"/>
    </location>
</feature>
<evidence type="ECO:0000313" key="5">
    <source>
        <dbReference type="Proteomes" id="UP000284706"/>
    </source>
</evidence>
<proteinExistence type="predicted"/>
<keyword evidence="3" id="KW-0472">Membrane</keyword>
<feature type="region of interest" description="Disordered" evidence="2">
    <location>
        <begin position="215"/>
        <end position="296"/>
    </location>
</feature>
<keyword evidence="1" id="KW-0175">Coiled coil</keyword>
<dbReference type="OrthoDB" id="3122096at2759"/>
<evidence type="ECO:0000313" key="4">
    <source>
        <dbReference type="EMBL" id="PPQ79350.1"/>
    </source>
</evidence>
<keyword evidence="3" id="KW-0812">Transmembrane</keyword>
<dbReference type="InParanoid" id="A0A409WLQ1"/>
<evidence type="ECO:0000256" key="2">
    <source>
        <dbReference type="SAM" id="MobiDB-lite"/>
    </source>
</evidence>
<keyword evidence="5" id="KW-1185">Reference proteome</keyword>
<organism evidence="4 5">
    <name type="scientific">Gymnopilus dilepis</name>
    <dbReference type="NCBI Taxonomy" id="231916"/>
    <lineage>
        <taxon>Eukaryota</taxon>
        <taxon>Fungi</taxon>
        <taxon>Dikarya</taxon>
        <taxon>Basidiomycota</taxon>
        <taxon>Agaricomycotina</taxon>
        <taxon>Agaricomycetes</taxon>
        <taxon>Agaricomycetidae</taxon>
        <taxon>Agaricales</taxon>
        <taxon>Agaricineae</taxon>
        <taxon>Hymenogastraceae</taxon>
        <taxon>Gymnopilus</taxon>
    </lineage>
</organism>